<protein>
    <submittedName>
        <fullName evidence="1">Uncharacterized protein</fullName>
    </submittedName>
</protein>
<organism evidence="1 2">
    <name type="scientific">Candidatus Bilophila faecipullorum</name>
    <dbReference type="NCBI Taxonomy" id="2838482"/>
    <lineage>
        <taxon>Bacteria</taxon>
        <taxon>Pseudomonadati</taxon>
        <taxon>Thermodesulfobacteriota</taxon>
        <taxon>Desulfovibrionia</taxon>
        <taxon>Desulfovibrionales</taxon>
        <taxon>Desulfovibrionaceae</taxon>
        <taxon>Bilophila</taxon>
    </lineage>
</organism>
<sequence>MRCYVVDELPADTLEKLEKTLDERGYASSIEKLYWIPLEARHLLPVQQEHTASCGPHCLALEILDGGVRLEFLVRAQGRMRCECVSYPSPETERDMMLWLDARLKEASSASSLPQ</sequence>
<gene>
    <name evidence="1" type="ORF">H9874_07345</name>
</gene>
<reference evidence="1" key="2">
    <citation type="submission" date="2021-04" db="EMBL/GenBank/DDBJ databases">
        <authorList>
            <person name="Gilroy R."/>
        </authorList>
    </citation>
    <scope>NUCLEOTIDE SEQUENCE</scope>
    <source>
        <strain evidence="1">ChiSxjej5B17-1746</strain>
    </source>
</reference>
<dbReference type="Proteomes" id="UP000824264">
    <property type="component" value="Unassembled WGS sequence"/>
</dbReference>
<reference evidence="1" key="1">
    <citation type="journal article" date="2021" name="PeerJ">
        <title>Extensive microbial diversity within the chicken gut microbiome revealed by metagenomics and culture.</title>
        <authorList>
            <person name="Gilroy R."/>
            <person name="Ravi A."/>
            <person name="Getino M."/>
            <person name="Pursley I."/>
            <person name="Horton D.L."/>
            <person name="Alikhan N.F."/>
            <person name="Baker D."/>
            <person name="Gharbi K."/>
            <person name="Hall N."/>
            <person name="Watson M."/>
            <person name="Adriaenssens E.M."/>
            <person name="Foster-Nyarko E."/>
            <person name="Jarju S."/>
            <person name="Secka A."/>
            <person name="Antonio M."/>
            <person name="Oren A."/>
            <person name="Chaudhuri R.R."/>
            <person name="La Ragione R."/>
            <person name="Hildebrand F."/>
            <person name="Pallen M.J."/>
        </authorList>
    </citation>
    <scope>NUCLEOTIDE SEQUENCE</scope>
    <source>
        <strain evidence="1">ChiSxjej5B17-1746</strain>
    </source>
</reference>
<dbReference type="EMBL" id="DXGI01000279">
    <property type="protein sequence ID" value="HIW78942.1"/>
    <property type="molecule type" value="Genomic_DNA"/>
</dbReference>
<dbReference type="AlphaFoldDB" id="A0A9D1U8Z3"/>
<name>A0A9D1U8Z3_9BACT</name>
<comment type="caution">
    <text evidence="1">The sequence shown here is derived from an EMBL/GenBank/DDBJ whole genome shotgun (WGS) entry which is preliminary data.</text>
</comment>
<evidence type="ECO:0000313" key="2">
    <source>
        <dbReference type="Proteomes" id="UP000824264"/>
    </source>
</evidence>
<evidence type="ECO:0000313" key="1">
    <source>
        <dbReference type="EMBL" id="HIW78942.1"/>
    </source>
</evidence>
<accession>A0A9D1U8Z3</accession>
<proteinExistence type="predicted"/>